<comment type="caution">
    <text evidence="1">The sequence shown here is derived from an EMBL/GenBank/DDBJ whole genome shotgun (WGS) entry which is preliminary data.</text>
</comment>
<protein>
    <submittedName>
        <fullName evidence="1">Uncharacterized protein</fullName>
    </submittedName>
</protein>
<organism evidence="1 2">
    <name type="scientific">Araneus ventricosus</name>
    <name type="common">Orbweaver spider</name>
    <name type="synonym">Epeira ventricosa</name>
    <dbReference type="NCBI Taxonomy" id="182803"/>
    <lineage>
        <taxon>Eukaryota</taxon>
        <taxon>Metazoa</taxon>
        <taxon>Ecdysozoa</taxon>
        <taxon>Arthropoda</taxon>
        <taxon>Chelicerata</taxon>
        <taxon>Arachnida</taxon>
        <taxon>Araneae</taxon>
        <taxon>Araneomorphae</taxon>
        <taxon>Entelegynae</taxon>
        <taxon>Araneoidea</taxon>
        <taxon>Araneidae</taxon>
        <taxon>Araneus</taxon>
    </lineage>
</organism>
<keyword evidence="2" id="KW-1185">Reference proteome</keyword>
<dbReference type="Proteomes" id="UP000499080">
    <property type="component" value="Unassembled WGS sequence"/>
</dbReference>
<evidence type="ECO:0000313" key="2">
    <source>
        <dbReference type="Proteomes" id="UP000499080"/>
    </source>
</evidence>
<dbReference type="EMBL" id="BGPR01110157">
    <property type="protein sequence ID" value="GBM88247.1"/>
    <property type="molecule type" value="Genomic_DNA"/>
</dbReference>
<accession>A0A4Y2JDV9</accession>
<dbReference type="AlphaFoldDB" id="A0A4Y2JDV9"/>
<sequence length="108" mass="12324">MRIAVCSFRTPSPESTPYCICRPTNPPAFGWSLHLFNNFSRLPILTDFLPLFSIFEEAEKINSNNKNSKGATKEKSSACHGHILLKFRMRDLYGFFISSLSLYRVQAC</sequence>
<reference evidence="1 2" key="1">
    <citation type="journal article" date="2019" name="Sci. Rep.">
        <title>Orb-weaving spider Araneus ventricosus genome elucidates the spidroin gene catalogue.</title>
        <authorList>
            <person name="Kono N."/>
            <person name="Nakamura H."/>
            <person name="Ohtoshi R."/>
            <person name="Moran D.A.P."/>
            <person name="Shinohara A."/>
            <person name="Yoshida Y."/>
            <person name="Fujiwara M."/>
            <person name="Mori M."/>
            <person name="Tomita M."/>
            <person name="Arakawa K."/>
        </authorList>
    </citation>
    <scope>NUCLEOTIDE SEQUENCE [LARGE SCALE GENOMIC DNA]</scope>
</reference>
<name>A0A4Y2JDV9_ARAVE</name>
<proteinExistence type="predicted"/>
<gene>
    <name evidence="1" type="ORF">AVEN_147951_1</name>
</gene>
<evidence type="ECO:0000313" key="1">
    <source>
        <dbReference type="EMBL" id="GBM88247.1"/>
    </source>
</evidence>